<dbReference type="InterPro" id="IPR016181">
    <property type="entry name" value="Acyl_CoA_acyltransferase"/>
</dbReference>
<dbReference type="AlphaFoldDB" id="A0A9N8E2H4"/>
<evidence type="ECO:0000256" key="1">
    <source>
        <dbReference type="PROSITE-ProRule" id="PRU00267"/>
    </source>
</evidence>
<gene>
    <name evidence="5" type="ORF">SEMRO_478_G151080.1</name>
</gene>
<evidence type="ECO:0000259" key="4">
    <source>
        <dbReference type="PROSITE" id="PS51782"/>
    </source>
</evidence>
<feature type="compositionally biased region" description="Acidic residues" evidence="2">
    <location>
        <begin position="889"/>
        <end position="900"/>
    </location>
</feature>
<dbReference type="Gene3D" id="3.40.630.30">
    <property type="match status" value="1"/>
</dbReference>
<feature type="compositionally biased region" description="Acidic residues" evidence="2">
    <location>
        <begin position="422"/>
        <end position="431"/>
    </location>
</feature>
<feature type="compositionally biased region" description="Basic residues" evidence="2">
    <location>
        <begin position="749"/>
        <end position="759"/>
    </location>
</feature>
<keyword evidence="1" id="KW-0539">Nucleus</keyword>
<dbReference type="SUPFAM" id="SSF55729">
    <property type="entry name" value="Acyl-CoA N-acyltransferases (Nat)"/>
    <property type="match status" value="1"/>
</dbReference>
<dbReference type="GO" id="GO:0005634">
    <property type="term" value="C:nucleus"/>
    <property type="evidence" value="ECO:0007669"/>
    <property type="project" value="UniProtKB-UniRule"/>
</dbReference>
<keyword evidence="1" id="KW-0238">DNA-binding</keyword>
<feature type="domain" description="LysM" evidence="4">
    <location>
        <begin position="435"/>
        <end position="484"/>
    </location>
</feature>
<feature type="region of interest" description="Disordered" evidence="2">
    <location>
        <begin position="550"/>
        <end position="570"/>
    </location>
</feature>
<dbReference type="SUPFAM" id="SSF47095">
    <property type="entry name" value="HMG-box"/>
    <property type="match status" value="1"/>
</dbReference>
<accession>A0A9N8E2H4</accession>
<feature type="region of interest" description="Disordered" evidence="2">
    <location>
        <begin position="113"/>
        <end position="173"/>
    </location>
</feature>
<evidence type="ECO:0000256" key="2">
    <source>
        <dbReference type="SAM" id="MobiDB-lite"/>
    </source>
</evidence>
<sequence length="1196" mass="133500">MPCGHLNAMRFEQKPLAQPAYSFVHVPKATPDLEHSSLQRISKREHFQACMAEMLLLGKEAVRRRKGFKNEDAVTTNSSAKPLSLEYLADRCDVDDPCFGFVVRTNADPSLTVKTNEEETVTTDTTAPAKVSPIATDSGSEGPSSQEATASGQPNVPETPPTDSLLKQQPTTPESHWKAGMLQGFITVTTFTNWQKSFRWDSLHPEAYGFDPPALIKQRLNGIRKWDADGTLAKELQQSVRCGDIWDDGIVWPRIAEISLLGGLGCGRTLVKLALEHLENLTPNPDQNYDYVVLQATDNSIPFYESLGFIRVGGIMEDRSAPSNKDSNNKENEQGPLSEIITSKTTTYVTQKRGEILQDVAKKHKADTWDVIFLNQKLFPDTLTPASKLLLGTSLQIPVPRKEVPKRVSSRKGSPTKKTDGGDDVDDDGSEENISWYNAKENDTPSKIAKQFNVDCMSLIRANAARLPGLTRTSRLRNGTRVQVSHFHIITKVWTAYSHWSFPDDEVEEGEPSYMMCYKLQKKQRRGGEQRPIQASLKTVIEEYTRTPLLLAPPAAPKDKSEDNSSKVEKRLEPAMDAAANANEPTPSTAGPSTDAATALKAKNVPAEPSTPVLLARDINRDTLVHVKVLSDGALVKPSPVPRGKPGIILEPPKRAPGPFVLFCQDMRNRKENLLKGLSIPDASRVLADRWQKAPLNVRNKYETLAKDGKQDYLAKKEAYNQQMAELQRMGHVPTIQPHHPVESQDKSHTHKHDVAKKRKKDHEALYEKIVKIKPEALSFAVTELPKKEDIPDLDDEDPTCSLSLQPETYKYWFVLTFVPDLQWCHLVPLVRVGEFSEEDKKARLVGRSKWKLVDERLCQEIDICSRYVVPVKSRETKRSADANKEAWDILDPDEEDVGSEQESSGRKSSSSGKKSRKRKKPASQTQAGHSEKKQLCISSKATPVPTSTLLDVETSVVDTPSVLPTVSLEKTVEKTESEDVSSINHPALVPTVSMEKPGAMPNMSGIASAAPAPERPTNDTNWKWAESQAPSAAQVSLPSSDLDFSTLQKPAVGSSCRNDESEEVSGHYPHRVHHQPPAYYHYPPYHHHSQYPRHQESYHYGYGHPMQDYVHDDGYYNHGPPPGYWHDGSGYQEHYPPPYHQHVMQAEPMYHHREETTHFPLAPAYPPIPPALTTPSKPRTSSAYLDLSVEREVAL</sequence>
<feature type="region of interest" description="Disordered" evidence="2">
    <location>
        <begin position="320"/>
        <end position="341"/>
    </location>
</feature>
<dbReference type="Proteomes" id="UP001153069">
    <property type="component" value="Unassembled WGS sequence"/>
</dbReference>
<feature type="DNA-binding region" description="HMG box" evidence="1">
    <location>
        <begin position="653"/>
        <end position="721"/>
    </location>
</feature>
<dbReference type="InterPro" id="IPR009071">
    <property type="entry name" value="HMG_box_dom"/>
</dbReference>
<dbReference type="EMBL" id="CAICTM010000477">
    <property type="protein sequence ID" value="CAB9511306.1"/>
    <property type="molecule type" value="Genomic_DNA"/>
</dbReference>
<dbReference type="InterPro" id="IPR036910">
    <property type="entry name" value="HMG_box_dom_sf"/>
</dbReference>
<dbReference type="PROSITE" id="PS50118">
    <property type="entry name" value="HMG_BOX_2"/>
    <property type="match status" value="1"/>
</dbReference>
<feature type="region of interest" description="Disordered" evidence="2">
    <location>
        <begin position="401"/>
        <end position="432"/>
    </location>
</feature>
<keyword evidence="6" id="KW-1185">Reference proteome</keyword>
<proteinExistence type="predicted"/>
<evidence type="ECO:0008006" key="7">
    <source>
        <dbReference type="Google" id="ProtNLM"/>
    </source>
</evidence>
<dbReference type="PROSITE" id="PS51782">
    <property type="entry name" value="LYSM"/>
    <property type="match status" value="1"/>
</dbReference>
<dbReference type="SMART" id="SM00398">
    <property type="entry name" value="HMG"/>
    <property type="match status" value="1"/>
</dbReference>
<dbReference type="Pfam" id="PF01476">
    <property type="entry name" value="LysM"/>
    <property type="match status" value="1"/>
</dbReference>
<name>A0A9N8E2H4_9STRA</name>
<dbReference type="GO" id="GO:0003677">
    <property type="term" value="F:DNA binding"/>
    <property type="evidence" value="ECO:0007669"/>
    <property type="project" value="UniProtKB-UniRule"/>
</dbReference>
<feature type="compositionally biased region" description="Polar residues" evidence="2">
    <location>
        <begin position="135"/>
        <end position="173"/>
    </location>
</feature>
<dbReference type="InterPro" id="IPR018392">
    <property type="entry name" value="LysM"/>
</dbReference>
<reference evidence="5" key="1">
    <citation type="submission" date="2020-06" db="EMBL/GenBank/DDBJ databases">
        <authorList>
            <consortium name="Plant Systems Biology data submission"/>
        </authorList>
    </citation>
    <scope>NUCLEOTIDE SEQUENCE</scope>
    <source>
        <strain evidence="5">D6</strain>
    </source>
</reference>
<protein>
    <recommendedName>
        <fullName evidence="7">HMG box domain-containing protein</fullName>
    </recommendedName>
</protein>
<organism evidence="5 6">
    <name type="scientific">Seminavis robusta</name>
    <dbReference type="NCBI Taxonomy" id="568900"/>
    <lineage>
        <taxon>Eukaryota</taxon>
        <taxon>Sar</taxon>
        <taxon>Stramenopiles</taxon>
        <taxon>Ochrophyta</taxon>
        <taxon>Bacillariophyta</taxon>
        <taxon>Bacillariophyceae</taxon>
        <taxon>Bacillariophycidae</taxon>
        <taxon>Naviculales</taxon>
        <taxon>Naviculaceae</taxon>
        <taxon>Seminavis</taxon>
    </lineage>
</organism>
<feature type="domain" description="HMG box" evidence="3">
    <location>
        <begin position="653"/>
        <end position="721"/>
    </location>
</feature>
<feature type="compositionally biased region" description="Basic and acidic residues" evidence="2">
    <location>
        <begin position="557"/>
        <end position="570"/>
    </location>
</feature>
<dbReference type="Gene3D" id="1.10.30.10">
    <property type="entry name" value="High mobility group box domain"/>
    <property type="match status" value="1"/>
</dbReference>
<feature type="region of interest" description="Disordered" evidence="2">
    <location>
        <begin position="881"/>
        <end position="940"/>
    </location>
</feature>
<comment type="caution">
    <text evidence="5">The sequence shown here is derived from an EMBL/GenBank/DDBJ whole genome shotgun (WGS) entry which is preliminary data.</text>
</comment>
<dbReference type="Pfam" id="PF00505">
    <property type="entry name" value="HMG_box"/>
    <property type="match status" value="1"/>
</dbReference>
<evidence type="ECO:0000313" key="6">
    <source>
        <dbReference type="Proteomes" id="UP001153069"/>
    </source>
</evidence>
<evidence type="ECO:0000313" key="5">
    <source>
        <dbReference type="EMBL" id="CAB9511306.1"/>
    </source>
</evidence>
<feature type="region of interest" description="Disordered" evidence="2">
    <location>
        <begin position="740"/>
        <end position="759"/>
    </location>
</feature>
<dbReference type="OrthoDB" id="1919336at2759"/>
<dbReference type="CDD" id="cd00084">
    <property type="entry name" value="HMG-box_SF"/>
    <property type="match status" value="1"/>
</dbReference>
<evidence type="ECO:0000259" key="3">
    <source>
        <dbReference type="PROSITE" id="PS50118"/>
    </source>
</evidence>